<feature type="transmembrane region" description="Helical" evidence="6">
    <location>
        <begin position="41"/>
        <end position="60"/>
    </location>
</feature>
<organism evidence="7 8">
    <name type="scientific">Amblyomma americanum</name>
    <name type="common">Lone star tick</name>
    <dbReference type="NCBI Taxonomy" id="6943"/>
    <lineage>
        <taxon>Eukaryota</taxon>
        <taxon>Metazoa</taxon>
        <taxon>Ecdysozoa</taxon>
        <taxon>Arthropoda</taxon>
        <taxon>Chelicerata</taxon>
        <taxon>Arachnida</taxon>
        <taxon>Acari</taxon>
        <taxon>Parasitiformes</taxon>
        <taxon>Ixodida</taxon>
        <taxon>Ixodoidea</taxon>
        <taxon>Ixodidae</taxon>
        <taxon>Amblyomminae</taxon>
        <taxon>Amblyomma</taxon>
    </lineage>
</organism>
<dbReference type="Pfam" id="PF08395">
    <property type="entry name" value="7tm_7"/>
    <property type="match status" value="1"/>
</dbReference>
<comment type="subcellular location">
    <subcellularLocation>
        <location evidence="1">Cell membrane</location>
        <topology evidence="1">Multi-pass membrane protein</topology>
    </subcellularLocation>
</comment>
<evidence type="ECO:0000256" key="6">
    <source>
        <dbReference type="SAM" id="Phobius"/>
    </source>
</evidence>
<evidence type="ECO:0000313" key="7">
    <source>
        <dbReference type="EMBL" id="KAK8781668.1"/>
    </source>
</evidence>
<evidence type="ECO:0000256" key="4">
    <source>
        <dbReference type="ARBA" id="ARBA00022989"/>
    </source>
</evidence>
<evidence type="ECO:0008006" key="9">
    <source>
        <dbReference type="Google" id="ProtNLM"/>
    </source>
</evidence>
<evidence type="ECO:0000256" key="3">
    <source>
        <dbReference type="ARBA" id="ARBA00022692"/>
    </source>
</evidence>
<feature type="transmembrane region" description="Helical" evidence="6">
    <location>
        <begin position="166"/>
        <end position="190"/>
    </location>
</feature>
<evidence type="ECO:0000256" key="1">
    <source>
        <dbReference type="ARBA" id="ARBA00004651"/>
    </source>
</evidence>
<gene>
    <name evidence="7" type="ORF">V5799_016989</name>
</gene>
<dbReference type="GO" id="GO:0050909">
    <property type="term" value="P:sensory perception of taste"/>
    <property type="evidence" value="ECO:0007669"/>
    <property type="project" value="InterPro"/>
</dbReference>
<feature type="transmembrane region" description="Helical" evidence="6">
    <location>
        <begin position="253"/>
        <end position="276"/>
    </location>
</feature>
<name>A0AAQ4F4Q2_AMBAM</name>
<dbReference type="GO" id="GO:0005886">
    <property type="term" value="C:plasma membrane"/>
    <property type="evidence" value="ECO:0007669"/>
    <property type="project" value="UniProtKB-SubCell"/>
</dbReference>
<keyword evidence="8" id="KW-1185">Reference proteome</keyword>
<sequence length="361" mass="40376">MDSFAEERFHLQARVARVFGCFFVSRAWDGSFDDYEADFSIYYAAYVVVVTVAMITYEAFMGIQHYLLLTNFSSFFETLYSLLHLIVAVKVMVNFLVLNFNTPTIVAALRAVKRMELSINFRFQDDECFWIKRRLSVVLFTVLLLALSLCRGFAIAEGTRNLQGTVAFFLTALSIVFTVCYGVIGALVLLHEKYFCVVLSRFVEFQAESTKKALCSPHSSERAKDVTGEIQRLRSSFAVVTDIVRQVDKSLRFAVVVHFLCSAIAVCIVVYALFAAETSRGKLFFTVLYAIFTSVLIVDVSLSASEIRAEAANLKAVLESASLVSLPSRVRAQFVGVVMTYSILLVQTGRKSEAPDSGHLR</sequence>
<dbReference type="EMBL" id="JARKHS020007442">
    <property type="protein sequence ID" value="KAK8781668.1"/>
    <property type="molecule type" value="Genomic_DNA"/>
</dbReference>
<keyword evidence="5 6" id="KW-0472">Membrane</keyword>
<evidence type="ECO:0000256" key="2">
    <source>
        <dbReference type="ARBA" id="ARBA00022475"/>
    </source>
</evidence>
<dbReference type="AlphaFoldDB" id="A0AAQ4F4Q2"/>
<evidence type="ECO:0000256" key="5">
    <source>
        <dbReference type="ARBA" id="ARBA00023136"/>
    </source>
</evidence>
<dbReference type="InterPro" id="IPR013604">
    <property type="entry name" value="7TM_chemorcpt"/>
</dbReference>
<keyword evidence="3 6" id="KW-0812">Transmembrane</keyword>
<proteinExistence type="predicted"/>
<keyword evidence="4 6" id="KW-1133">Transmembrane helix</keyword>
<protein>
    <recommendedName>
        <fullName evidence="9">Gustatory receptor</fullName>
    </recommendedName>
</protein>
<evidence type="ECO:0000313" key="8">
    <source>
        <dbReference type="Proteomes" id="UP001321473"/>
    </source>
</evidence>
<reference evidence="7 8" key="1">
    <citation type="journal article" date="2023" name="Arcadia Sci">
        <title>De novo assembly of a long-read Amblyomma americanum tick genome.</title>
        <authorList>
            <person name="Chou S."/>
            <person name="Poskanzer K.E."/>
            <person name="Rollins M."/>
            <person name="Thuy-Boun P.S."/>
        </authorList>
    </citation>
    <scope>NUCLEOTIDE SEQUENCE [LARGE SCALE GENOMIC DNA]</scope>
    <source>
        <strain evidence="7">F_SG_1</strain>
        <tissue evidence="7">Salivary glands</tissue>
    </source>
</reference>
<comment type="caution">
    <text evidence="7">The sequence shown here is derived from an EMBL/GenBank/DDBJ whole genome shotgun (WGS) entry which is preliminary data.</text>
</comment>
<feature type="transmembrane region" description="Helical" evidence="6">
    <location>
        <begin position="282"/>
        <end position="302"/>
    </location>
</feature>
<keyword evidence="2" id="KW-1003">Cell membrane</keyword>
<accession>A0AAQ4F4Q2</accession>
<dbReference type="Proteomes" id="UP001321473">
    <property type="component" value="Unassembled WGS sequence"/>
</dbReference>
<feature type="transmembrane region" description="Helical" evidence="6">
    <location>
        <begin position="133"/>
        <end position="154"/>
    </location>
</feature>